<dbReference type="Proteomes" id="UP000234341">
    <property type="component" value="Unassembled WGS sequence"/>
</dbReference>
<protein>
    <recommendedName>
        <fullName evidence="3">VacJ</fullName>
    </recommendedName>
</protein>
<evidence type="ECO:0000313" key="1">
    <source>
        <dbReference type="EMBL" id="PLQ02553.1"/>
    </source>
</evidence>
<accession>A0A2N5CJZ8</accession>
<comment type="caution">
    <text evidence="1">The sequence shown here is derived from an EMBL/GenBank/DDBJ whole genome shotgun (WGS) entry which is preliminary data.</text>
</comment>
<dbReference type="RefSeq" id="WP_101680318.1">
    <property type="nucleotide sequence ID" value="NZ_PJRP01000001.1"/>
</dbReference>
<organism evidence="1 2">
    <name type="scientific">Cupriavidus pauculus</name>
    <dbReference type="NCBI Taxonomy" id="82633"/>
    <lineage>
        <taxon>Bacteria</taxon>
        <taxon>Pseudomonadati</taxon>
        <taxon>Pseudomonadota</taxon>
        <taxon>Betaproteobacteria</taxon>
        <taxon>Burkholderiales</taxon>
        <taxon>Burkholderiaceae</taxon>
        <taxon>Cupriavidus</taxon>
    </lineage>
</organism>
<dbReference type="OrthoDB" id="5431733at2"/>
<evidence type="ECO:0000313" key="2">
    <source>
        <dbReference type="Proteomes" id="UP000234341"/>
    </source>
</evidence>
<dbReference type="STRING" id="82633.GCA_000974605_03094"/>
<gene>
    <name evidence="1" type="ORF">CYJ10_04525</name>
</gene>
<sequence length="135" mass="16034">MSDHPRFTVSRSMVMLLPEQPFLDWIQAVDPDPVPTLTLTDVRDDASVFLLPAEVADTPENAMRWVEKRWRAFFEFMLGEWFDDSSWPENLSLAMFREWFTVRFHSMVWDMAPDAPLEYEDWDDEEDDDAPTFLH</sequence>
<proteinExistence type="predicted"/>
<name>A0A2N5CJZ8_9BURK</name>
<evidence type="ECO:0008006" key="3">
    <source>
        <dbReference type="Google" id="ProtNLM"/>
    </source>
</evidence>
<dbReference type="AlphaFoldDB" id="A0A2N5CJZ8"/>
<dbReference type="EMBL" id="PJRP01000001">
    <property type="protein sequence ID" value="PLQ02553.1"/>
    <property type="molecule type" value="Genomic_DNA"/>
</dbReference>
<reference evidence="1 2" key="1">
    <citation type="submission" date="2017-12" db="EMBL/GenBank/DDBJ databases">
        <title>Genome sequence of the active heterotrophic nitrifier-denitrifier, Cupriavidus pauculus UM1.</title>
        <authorList>
            <person name="Putonti C."/>
            <person name="Castignetti D."/>
        </authorList>
    </citation>
    <scope>NUCLEOTIDE SEQUENCE [LARGE SCALE GENOMIC DNA]</scope>
    <source>
        <strain evidence="1 2">UM1</strain>
    </source>
</reference>